<dbReference type="Gene3D" id="1.10.12.10">
    <property type="entry name" value="Lyase 2-enoyl-coa Hydratase, Chain A, domain 2"/>
    <property type="match status" value="1"/>
</dbReference>
<gene>
    <name evidence="2" type="ORF">GCM10009416_13660</name>
</gene>
<accession>A0ABN1EXH9</accession>
<dbReference type="Pfam" id="PF00378">
    <property type="entry name" value="ECH_1"/>
    <property type="match status" value="1"/>
</dbReference>
<dbReference type="InterPro" id="IPR014748">
    <property type="entry name" value="Enoyl-CoA_hydra_C"/>
</dbReference>
<protein>
    <submittedName>
        <fullName evidence="2">Enoyl-CoA hydratase/isomerase family protein</fullName>
    </submittedName>
</protein>
<keyword evidence="3" id="KW-1185">Reference proteome</keyword>
<evidence type="ECO:0000313" key="3">
    <source>
        <dbReference type="Proteomes" id="UP001501588"/>
    </source>
</evidence>
<dbReference type="RefSeq" id="WP_343894443.1">
    <property type="nucleotide sequence ID" value="NZ_BAAAFZ010000012.1"/>
</dbReference>
<comment type="similarity">
    <text evidence="1">Belongs to the enoyl-CoA hydratase/isomerase family.</text>
</comment>
<dbReference type="InterPro" id="IPR029045">
    <property type="entry name" value="ClpP/crotonase-like_dom_sf"/>
</dbReference>
<sequence length="259" mass="27801">MTSDAPIMRVLEERRGAVLVLTLDQPARRNALSMPLRTALTAALERAQGDRGVRAVVVTGAGDHFCSGGDISGMDVKSPLEGRERMRQSHQLIRLLVMGGVPVVAAIEGYCVGAGLSLACACDTIVAAEDARLGAGFGRIGLMADLGLPHTLPHRVGQGRARQIFLYHEQMTAAAAERIGLVDHVVPKGHTLDKAMEKARFLAEQAPGPMALTKQMLGEGLDRALEQERHFQSTLFLTEDFAEGRAAFLGKRQPEFKGG</sequence>
<evidence type="ECO:0000256" key="1">
    <source>
        <dbReference type="ARBA" id="ARBA00005254"/>
    </source>
</evidence>
<organism evidence="2 3">
    <name type="scientific">Craurococcus roseus</name>
    <dbReference type="NCBI Taxonomy" id="77585"/>
    <lineage>
        <taxon>Bacteria</taxon>
        <taxon>Pseudomonadati</taxon>
        <taxon>Pseudomonadota</taxon>
        <taxon>Alphaproteobacteria</taxon>
        <taxon>Acetobacterales</taxon>
        <taxon>Acetobacteraceae</taxon>
        <taxon>Craurococcus</taxon>
    </lineage>
</organism>
<comment type="caution">
    <text evidence="2">The sequence shown here is derived from an EMBL/GenBank/DDBJ whole genome shotgun (WGS) entry which is preliminary data.</text>
</comment>
<evidence type="ECO:0000313" key="2">
    <source>
        <dbReference type="EMBL" id="GAA0576257.1"/>
    </source>
</evidence>
<dbReference type="PANTHER" id="PTHR43459:SF1">
    <property type="entry name" value="EG:BACN32G11.4 PROTEIN"/>
    <property type="match status" value="1"/>
</dbReference>
<dbReference type="Gene3D" id="3.90.226.10">
    <property type="entry name" value="2-enoyl-CoA Hydratase, Chain A, domain 1"/>
    <property type="match status" value="1"/>
</dbReference>
<dbReference type="Proteomes" id="UP001501588">
    <property type="component" value="Unassembled WGS sequence"/>
</dbReference>
<dbReference type="SUPFAM" id="SSF52096">
    <property type="entry name" value="ClpP/crotonase"/>
    <property type="match status" value="1"/>
</dbReference>
<dbReference type="EMBL" id="BAAAFZ010000012">
    <property type="protein sequence ID" value="GAA0576257.1"/>
    <property type="molecule type" value="Genomic_DNA"/>
</dbReference>
<dbReference type="CDD" id="cd06558">
    <property type="entry name" value="crotonase-like"/>
    <property type="match status" value="1"/>
</dbReference>
<dbReference type="PANTHER" id="PTHR43459">
    <property type="entry name" value="ENOYL-COA HYDRATASE"/>
    <property type="match status" value="1"/>
</dbReference>
<dbReference type="InterPro" id="IPR001753">
    <property type="entry name" value="Enoyl-CoA_hydra/iso"/>
</dbReference>
<name>A0ABN1EXH9_9PROT</name>
<reference evidence="2 3" key="1">
    <citation type="journal article" date="2019" name="Int. J. Syst. Evol. Microbiol.">
        <title>The Global Catalogue of Microorganisms (GCM) 10K type strain sequencing project: providing services to taxonomists for standard genome sequencing and annotation.</title>
        <authorList>
            <consortium name="The Broad Institute Genomics Platform"/>
            <consortium name="The Broad Institute Genome Sequencing Center for Infectious Disease"/>
            <person name="Wu L."/>
            <person name="Ma J."/>
        </authorList>
    </citation>
    <scope>NUCLEOTIDE SEQUENCE [LARGE SCALE GENOMIC DNA]</scope>
    <source>
        <strain evidence="2 3">JCM 9933</strain>
    </source>
</reference>
<proteinExistence type="inferred from homology"/>